<protein>
    <submittedName>
        <fullName evidence="1">Uncharacterized protein</fullName>
    </submittedName>
</protein>
<dbReference type="KEGG" id="vg:26516727"/>
<evidence type="ECO:0000313" key="1">
    <source>
        <dbReference type="EMBL" id="AJK27609.1"/>
    </source>
</evidence>
<accession>A0A0C5AEC8</accession>
<sequence length="122" mass="13566">MSAGNGGFSGSAAATGPVAGFDPMLGGKKVKKRKYKPKGHVITNVGIGEASHYQKDSSIIPYLIHFDGIDSYVLYGKSPSEIKIQLRKIYRPEVHNKIKITRLYPNQVIKFYWDKRQKALGV</sequence>
<dbReference type="Proteomes" id="UP000032135">
    <property type="component" value="Segment"/>
</dbReference>
<keyword evidence="2" id="KW-1185">Reference proteome</keyword>
<dbReference type="EMBL" id="KP211958">
    <property type="protein sequence ID" value="AJK27609.1"/>
    <property type="molecule type" value="Genomic_DNA"/>
</dbReference>
<dbReference type="GeneID" id="26516727"/>
<proteinExistence type="predicted"/>
<name>A0A0C5AEC8_9CAUD</name>
<reference evidence="1 2" key="1">
    <citation type="submission" date="2014-11" db="EMBL/GenBank/DDBJ databases">
        <authorList>
            <person name="Fedida A."/>
            <person name="Lindell D."/>
        </authorList>
    </citation>
    <scope>NUCLEOTIDE SEQUENCE [LARGE SCALE GENOMIC DNA]</scope>
</reference>
<organism evidence="1 2">
    <name type="scientific">Cyanophage P-TIM40</name>
    <dbReference type="NCBI Taxonomy" id="1589733"/>
    <lineage>
        <taxon>Viruses</taxon>
        <taxon>Duplodnaviria</taxon>
        <taxon>Heunggongvirae</taxon>
        <taxon>Uroviricota</taxon>
        <taxon>Caudoviricetes</taxon>
        <taxon>Pantevenvirales</taxon>
        <taxon>Kyanoviridae</taxon>
        <taxon>Libanvirus</taxon>
        <taxon>Libanvirus ptim40</taxon>
    </lineage>
</organism>
<dbReference type="OrthoDB" id="18606at10239"/>
<gene>
    <name evidence="1" type="ORF">PTIM40_191</name>
</gene>
<dbReference type="RefSeq" id="YP_009188265.1">
    <property type="nucleotide sequence ID" value="NC_028663.1"/>
</dbReference>
<evidence type="ECO:0000313" key="2">
    <source>
        <dbReference type="Proteomes" id="UP000032135"/>
    </source>
</evidence>